<dbReference type="InterPro" id="IPR003399">
    <property type="entry name" value="Mce/MlaD"/>
</dbReference>
<keyword evidence="1" id="KW-0812">Transmembrane</keyword>
<keyword evidence="4" id="KW-1185">Reference proteome</keyword>
<feature type="domain" description="Mce/MlaD" evidence="2">
    <location>
        <begin position="49"/>
        <end position="114"/>
    </location>
</feature>
<protein>
    <submittedName>
        <fullName evidence="3">Mammalian cell entry protein</fullName>
    </submittedName>
</protein>
<gene>
    <name evidence="3" type="ORF">DIR46_24050</name>
</gene>
<keyword evidence="1" id="KW-0472">Membrane</keyword>
<dbReference type="PANTHER" id="PTHR33371">
    <property type="entry name" value="INTERMEMBRANE PHOSPHOLIPID TRANSPORT SYSTEM BINDING PROTEIN MLAD-RELATED"/>
    <property type="match status" value="1"/>
</dbReference>
<dbReference type="KEGG" id="mtim:DIR46_24050"/>
<evidence type="ECO:0000256" key="1">
    <source>
        <dbReference type="SAM" id="Phobius"/>
    </source>
</evidence>
<feature type="transmembrane region" description="Helical" evidence="1">
    <location>
        <begin position="20"/>
        <end position="41"/>
    </location>
</feature>
<name>A0A2S2DP99_9BURK</name>
<evidence type="ECO:0000313" key="4">
    <source>
        <dbReference type="Proteomes" id="UP000245820"/>
    </source>
</evidence>
<dbReference type="EMBL" id="CP029343">
    <property type="protein sequence ID" value="AWL07194.1"/>
    <property type="molecule type" value="Genomic_DNA"/>
</dbReference>
<keyword evidence="1" id="KW-1133">Transmembrane helix</keyword>
<dbReference type="AlphaFoldDB" id="A0A2S2DP99"/>
<dbReference type="PANTHER" id="PTHR33371:SF4">
    <property type="entry name" value="INTERMEMBRANE PHOSPHOLIPID TRANSPORT SYSTEM BINDING PROTEIN MLAD"/>
    <property type="match status" value="1"/>
</dbReference>
<dbReference type="InterPro" id="IPR052336">
    <property type="entry name" value="MlaD_Phospholipid_Transporter"/>
</dbReference>
<dbReference type="Pfam" id="PF02470">
    <property type="entry name" value="MlaD"/>
    <property type="match status" value="1"/>
</dbReference>
<dbReference type="RefSeq" id="WP_109347489.1">
    <property type="nucleotide sequence ID" value="NZ_CP029343.1"/>
</dbReference>
<evidence type="ECO:0000259" key="2">
    <source>
        <dbReference type="Pfam" id="PF02470"/>
    </source>
</evidence>
<sequence length="315" mass="33743">MPDLTPDPSIPDEPKNVEAKAVILLVLLGLLIAAFVLYVMYARGVFEPTQRLTLVAEDSTGVIPGMDMTFAGFPIGRVRQVDLGDDGKVQITVDVQSKDAKWLRASSVFTLESSIVGETRLRAYTGVLTDAPLPPNSTRTVLRGDATAEIPRIVATARALLENLETMTASGSDVNASLANLSAVTGRMSGRYGVLGGALGGDEEAKKLMEALDRVNAILAKADQRVFGKAGVMDDTQTAIRQLDVVLQDASTTLKKVDAVLVEAQAVGANTREATEDLGALRGEVDASLRKVNRLVEEINRKWPFARSSQEIKLP</sequence>
<dbReference type="OrthoDB" id="8770832at2"/>
<reference evidence="3 4" key="1">
    <citation type="submission" date="2018-05" db="EMBL/GenBank/DDBJ databases">
        <title>Complete genome sequence of Massilia oculi sp. nov. CCUG 43427T (=DSM 26321T), the type strain of M. oculi, and comparison with genome sequences of other Massilia strains.</title>
        <authorList>
            <person name="Zhu B."/>
        </authorList>
    </citation>
    <scope>NUCLEOTIDE SEQUENCE [LARGE SCALE GENOMIC DNA]</scope>
    <source>
        <strain evidence="3 4">CCUG 43427</strain>
    </source>
</reference>
<evidence type="ECO:0000313" key="3">
    <source>
        <dbReference type="EMBL" id="AWL07194.1"/>
    </source>
</evidence>
<proteinExistence type="predicted"/>
<accession>A0A2S2DP99</accession>
<organism evidence="3 4">
    <name type="scientific">Massilia oculi</name>
    <dbReference type="NCBI Taxonomy" id="945844"/>
    <lineage>
        <taxon>Bacteria</taxon>
        <taxon>Pseudomonadati</taxon>
        <taxon>Pseudomonadota</taxon>
        <taxon>Betaproteobacteria</taxon>
        <taxon>Burkholderiales</taxon>
        <taxon>Oxalobacteraceae</taxon>
        <taxon>Telluria group</taxon>
        <taxon>Massilia</taxon>
    </lineage>
</organism>
<dbReference type="Proteomes" id="UP000245820">
    <property type="component" value="Chromosome"/>
</dbReference>